<feature type="compositionally biased region" description="Basic and acidic residues" evidence="1">
    <location>
        <begin position="413"/>
        <end position="429"/>
    </location>
</feature>
<comment type="caution">
    <text evidence="3">The sequence shown here is derived from an EMBL/GenBank/DDBJ whole genome shotgun (WGS) entry which is preliminary data.</text>
</comment>
<dbReference type="AlphaFoldDB" id="A0A9D5HPK6"/>
<feature type="compositionally biased region" description="Basic and acidic residues" evidence="1">
    <location>
        <begin position="391"/>
        <end position="400"/>
    </location>
</feature>
<feature type="region of interest" description="Disordered" evidence="1">
    <location>
        <begin position="31"/>
        <end position="70"/>
    </location>
</feature>
<dbReference type="EMBL" id="JAGGNH010000001">
    <property type="protein sequence ID" value="KAJ0984198.1"/>
    <property type="molecule type" value="Genomic_DNA"/>
</dbReference>
<dbReference type="OrthoDB" id="1939646at2759"/>
<feature type="compositionally biased region" description="Polar residues" evidence="1">
    <location>
        <begin position="432"/>
        <end position="446"/>
    </location>
</feature>
<dbReference type="InterPro" id="IPR012417">
    <property type="entry name" value="CaM-bd_dom_pln"/>
</dbReference>
<dbReference type="PANTHER" id="PTHR33349">
    <property type="entry name" value="EMB|CAB62594.1"/>
    <property type="match status" value="1"/>
</dbReference>
<feature type="region of interest" description="Disordered" evidence="1">
    <location>
        <begin position="343"/>
        <end position="446"/>
    </location>
</feature>
<feature type="region of interest" description="Disordered" evidence="1">
    <location>
        <begin position="100"/>
        <end position="192"/>
    </location>
</feature>
<evidence type="ECO:0000256" key="1">
    <source>
        <dbReference type="SAM" id="MobiDB-lite"/>
    </source>
</evidence>
<accession>A0A9D5HPK6</accession>
<protein>
    <recommendedName>
        <fullName evidence="2">Calmodulin-binding domain-containing protein</fullName>
    </recommendedName>
</protein>
<dbReference type="Pfam" id="PF07839">
    <property type="entry name" value="CaM_binding"/>
    <property type="match status" value="1"/>
</dbReference>
<reference evidence="3" key="1">
    <citation type="submission" date="2021-03" db="EMBL/GenBank/DDBJ databases">
        <authorList>
            <person name="Li Z."/>
            <person name="Yang C."/>
        </authorList>
    </citation>
    <scope>NUCLEOTIDE SEQUENCE</scope>
    <source>
        <strain evidence="3">Dzin_1.0</strain>
        <tissue evidence="3">Leaf</tissue>
    </source>
</reference>
<feature type="compositionally biased region" description="Low complexity" evidence="1">
    <location>
        <begin position="125"/>
        <end position="135"/>
    </location>
</feature>
<organism evidence="3 4">
    <name type="scientific">Dioscorea zingiberensis</name>
    <dbReference type="NCBI Taxonomy" id="325984"/>
    <lineage>
        <taxon>Eukaryota</taxon>
        <taxon>Viridiplantae</taxon>
        <taxon>Streptophyta</taxon>
        <taxon>Embryophyta</taxon>
        <taxon>Tracheophyta</taxon>
        <taxon>Spermatophyta</taxon>
        <taxon>Magnoliopsida</taxon>
        <taxon>Liliopsida</taxon>
        <taxon>Dioscoreales</taxon>
        <taxon>Dioscoreaceae</taxon>
        <taxon>Dioscorea</taxon>
    </lineage>
</organism>
<evidence type="ECO:0000313" key="4">
    <source>
        <dbReference type="Proteomes" id="UP001085076"/>
    </source>
</evidence>
<feature type="domain" description="Calmodulin-binding" evidence="2">
    <location>
        <begin position="279"/>
        <end position="341"/>
    </location>
</feature>
<feature type="compositionally biased region" description="Basic and acidic residues" evidence="1">
    <location>
        <begin position="240"/>
        <end position="251"/>
    </location>
</feature>
<feature type="region of interest" description="Disordered" evidence="1">
    <location>
        <begin position="205"/>
        <end position="276"/>
    </location>
</feature>
<reference evidence="3" key="2">
    <citation type="journal article" date="2022" name="Hortic Res">
        <title>The genome of Dioscorea zingiberensis sheds light on the biosynthesis, origin and evolution of the medicinally important diosgenin saponins.</title>
        <authorList>
            <person name="Li Y."/>
            <person name="Tan C."/>
            <person name="Li Z."/>
            <person name="Guo J."/>
            <person name="Li S."/>
            <person name="Chen X."/>
            <person name="Wang C."/>
            <person name="Dai X."/>
            <person name="Yang H."/>
            <person name="Song W."/>
            <person name="Hou L."/>
            <person name="Xu J."/>
            <person name="Tong Z."/>
            <person name="Xu A."/>
            <person name="Yuan X."/>
            <person name="Wang W."/>
            <person name="Yang Q."/>
            <person name="Chen L."/>
            <person name="Sun Z."/>
            <person name="Wang K."/>
            <person name="Pan B."/>
            <person name="Chen J."/>
            <person name="Bao Y."/>
            <person name="Liu F."/>
            <person name="Qi X."/>
            <person name="Gang D.R."/>
            <person name="Wen J."/>
            <person name="Li J."/>
        </authorList>
    </citation>
    <scope>NUCLEOTIDE SEQUENCE</scope>
    <source>
        <strain evidence="3">Dzin_1.0</strain>
    </source>
</reference>
<sequence>MEANMKACPSSLSILNATVRTLNGFIHKEMPTKLKEGSANQKPGSSSAPSTPRKSDSGKTKLVNSSDENSSDIVITPHYLKPTISSCNVAYKNVTKQPTENLVTTRGRHLPSRSFDKLPSQSHQPVKAPVKTPKSPTAPSPKPIITEKPSKPVSNIKPTKLSRVKSLPKGAISVSKRNEASGAALTNTKTKGELKERKLSVYTLKKEGVQQEQVDHPKTPEGATYANDEVKHHQAPSSKELSDRGPRKLVEKGGNSKWRPHEGKAMMGSGAVPTKMKFKEKEKVVVDGEEKEDESLAMKKGEVKLKESPKGNEVIEEAAKKLADRRNKVKALVGAFETVMSLQETEGQHSPQHAKEIVVNQMEDEGQQSQQQMKENTNVDAIKGNAAQQEEENKQEEKMGLNEVVVNVTTDKGQSDQHEEEQTKEKEELTNLIDNATEENSNGNNS</sequence>
<feature type="compositionally biased region" description="Polar residues" evidence="1">
    <location>
        <begin position="38"/>
        <end position="52"/>
    </location>
</feature>
<keyword evidence="4" id="KW-1185">Reference proteome</keyword>
<evidence type="ECO:0000259" key="2">
    <source>
        <dbReference type="Pfam" id="PF07839"/>
    </source>
</evidence>
<dbReference type="Proteomes" id="UP001085076">
    <property type="component" value="Miscellaneous, Linkage group lg01"/>
</dbReference>
<evidence type="ECO:0000313" key="3">
    <source>
        <dbReference type="EMBL" id="KAJ0984198.1"/>
    </source>
</evidence>
<dbReference type="PANTHER" id="PTHR33349:SF20">
    <property type="entry name" value="CHROMO DOMAIN CEC-LIKE PROTEIN"/>
    <property type="match status" value="1"/>
</dbReference>
<name>A0A9D5HPK6_9LILI</name>
<feature type="compositionally biased region" description="Basic and acidic residues" evidence="1">
    <location>
        <begin position="205"/>
        <end position="219"/>
    </location>
</feature>
<gene>
    <name evidence="3" type="ORF">J5N97_002554</name>
</gene>
<dbReference type="GO" id="GO:0005516">
    <property type="term" value="F:calmodulin binding"/>
    <property type="evidence" value="ECO:0007669"/>
    <property type="project" value="InterPro"/>
</dbReference>
<proteinExistence type="predicted"/>